<dbReference type="Pfam" id="PF00999">
    <property type="entry name" value="Na_H_Exchanger"/>
    <property type="match status" value="1"/>
</dbReference>
<evidence type="ECO:0000256" key="6">
    <source>
        <dbReference type="ARBA" id="ARBA00023136"/>
    </source>
</evidence>
<dbReference type="InterPro" id="IPR038770">
    <property type="entry name" value="Na+/solute_symporter_sf"/>
</dbReference>
<feature type="transmembrane region" description="Helical" evidence="8">
    <location>
        <begin position="110"/>
        <end position="129"/>
    </location>
</feature>
<feature type="transmembrane region" description="Helical" evidence="8">
    <location>
        <begin position="315"/>
        <end position="342"/>
    </location>
</feature>
<dbReference type="KEGG" id="lst:LSS_21495"/>
<evidence type="ECO:0000256" key="7">
    <source>
        <dbReference type="SAM" id="MobiDB-lite"/>
    </source>
</evidence>
<protein>
    <submittedName>
        <fullName evidence="10">Sodium:hydrogen antiporter</fullName>
    </submittedName>
</protein>
<feature type="transmembrane region" description="Helical" evidence="8">
    <location>
        <begin position="392"/>
        <end position="414"/>
    </location>
</feature>
<sequence length="741" mass="81619">MKKISLFYIFLIFLFILSLGFILKTGQNLEPVKVNFHSSQTSPEQNTKTKNHLSKNTSSRPDFLDLEAMGKIFSGHLKQPISRLLLQLIVIMFSARFFGKLATVLGQPSVIGEILAGILLGPSLLGLAFPEGFQLLFPKESLSTLQILSQLGLLLFMFVIGMELDLQILKNQAESAVVISHSSIMFPFLLGAGLAYFIYVPLAPEGVDFIAFCLFMGIGMSITAFPVLARIILEKGLTKTALGSLALTAAAADDVTAWCVLAIVVTIVNAGSFSSGILMIVMSLTYMFVMWKGILPLMKRAGNVYTTKESMTKSITAFFFLFIFLSAWITEAIGIHALFGAFLAGVVMPDKKELRDNLVEKIEDFSLTVLLPLFFAFTGLRTKFGLLSSSGLWPIFFLILFVAVLGKLGGSSIASRMSGKNWKDSLSIGILMNTRGLMELIVLNIGYDLGVLSEEIFSMMVLMALATTIMTGPGLKLVEFLFTKGGLTAKATSNAGILISFAQHSRGLELLKIAYGLFPEKKKEREVTAVHLSPDSNISESHAEKYESSSFTPLKELSKDLNIQLRTIYKTSTNITKDIIRIVDEGNYKLLLLGAARSFFSDDILGGKIRTILNETDCNAGILFSSQLEDVKNIHILFGKEKDLGLLHIAKRLAVNYNSKLSIVNLNGSVDRIPSRIKQNLKKEKVKILTPGNGSSDWKKFDLILCDLDIWENHLEFRVNELPTGGGLLLVRSMDDFLTEI</sequence>
<evidence type="ECO:0000256" key="2">
    <source>
        <dbReference type="ARBA" id="ARBA00022448"/>
    </source>
</evidence>
<dbReference type="AlphaFoldDB" id="A0A097ES31"/>
<feature type="transmembrane region" description="Helical" evidence="8">
    <location>
        <begin position="176"/>
        <end position="197"/>
    </location>
</feature>
<evidence type="ECO:0000256" key="1">
    <source>
        <dbReference type="ARBA" id="ARBA00004141"/>
    </source>
</evidence>
<dbReference type="Proteomes" id="UP000035800">
    <property type="component" value="Chromosome I"/>
</dbReference>
<evidence type="ECO:0000256" key="3">
    <source>
        <dbReference type="ARBA" id="ARBA00022692"/>
    </source>
</evidence>
<dbReference type="GO" id="GO:0015297">
    <property type="term" value="F:antiporter activity"/>
    <property type="evidence" value="ECO:0007669"/>
    <property type="project" value="InterPro"/>
</dbReference>
<feature type="domain" description="Cation/H+ exchanger transmembrane" evidence="9">
    <location>
        <begin position="95"/>
        <end position="476"/>
    </location>
</feature>
<evidence type="ECO:0000313" key="11">
    <source>
        <dbReference type="Proteomes" id="UP000035800"/>
    </source>
</evidence>
<comment type="subcellular location">
    <subcellularLocation>
        <location evidence="1">Membrane</location>
        <topology evidence="1">Multi-pass membrane protein</topology>
    </subcellularLocation>
</comment>
<dbReference type="EMBL" id="CP006694">
    <property type="protein sequence ID" value="AIT10738.1"/>
    <property type="molecule type" value="Genomic_DNA"/>
</dbReference>
<feature type="transmembrane region" description="Helical" evidence="8">
    <location>
        <begin position="209"/>
        <end position="233"/>
    </location>
</feature>
<feature type="transmembrane region" description="Helical" evidence="8">
    <location>
        <begin position="141"/>
        <end position="164"/>
    </location>
</feature>
<keyword evidence="4 8" id="KW-1133">Transmembrane helix</keyword>
<keyword evidence="2" id="KW-0813">Transport</keyword>
<keyword evidence="5" id="KW-0406">Ion transport</keyword>
<dbReference type="STRING" id="758847.LSS_21495"/>
<dbReference type="GeneID" id="29739672"/>
<keyword evidence="3 8" id="KW-0812">Transmembrane</keyword>
<dbReference type="GO" id="GO:1902600">
    <property type="term" value="P:proton transmembrane transport"/>
    <property type="evidence" value="ECO:0007669"/>
    <property type="project" value="InterPro"/>
</dbReference>
<dbReference type="PANTHER" id="PTHR32468">
    <property type="entry name" value="CATION/H + ANTIPORTER"/>
    <property type="match status" value="1"/>
</dbReference>
<feature type="transmembrane region" description="Helical" evidence="8">
    <location>
        <begin position="273"/>
        <end position="294"/>
    </location>
</feature>
<reference evidence="10 11" key="1">
    <citation type="journal article" date="2012" name="Gene">
        <title>Sequence of Leptospira santarosai serovar Shermani genome and prediction of virulence-associated genes.</title>
        <authorList>
            <person name="Chou L.F."/>
            <person name="Chen Y.T."/>
            <person name="Lu C.W."/>
            <person name="Ko Y.C."/>
            <person name="Tang C.Y."/>
            <person name="Pan M.J."/>
            <person name="Tian Y.C."/>
            <person name="Chiu C.H."/>
            <person name="Hung C.C."/>
            <person name="Yang C.W."/>
        </authorList>
    </citation>
    <scope>NUCLEOTIDE SEQUENCE [LARGE SCALE GENOMIC DNA]</scope>
    <source>
        <strain evidence="10">LT 821</strain>
    </source>
</reference>
<feature type="transmembrane region" description="Helical" evidence="8">
    <location>
        <begin position="7"/>
        <end position="23"/>
    </location>
</feature>
<evidence type="ECO:0000256" key="8">
    <source>
        <dbReference type="SAM" id="Phobius"/>
    </source>
</evidence>
<keyword evidence="6 8" id="KW-0472">Membrane</keyword>
<dbReference type="GO" id="GO:0016020">
    <property type="term" value="C:membrane"/>
    <property type="evidence" value="ECO:0007669"/>
    <property type="project" value="UniProtKB-SubCell"/>
</dbReference>
<dbReference type="PANTHER" id="PTHR32468:SF0">
    <property type="entry name" value="K(+)_H(+) ANTIPORTER 1"/>
    <property type="match status" value="1"/>
</dbReference>
<organism evidence="10 11">
    <name type="scientific">Leptospira santarosai serovar Shermani str. LT 821</name>
    <dbReference type="NCBI Taxonomy" id="758847"/>
    <lineage>
        <taxon>Bacteria</taxon>
        <taxon>Pseudomonadati</taxon>
        <taxon>Spirochaetota</taxon>
        <taxon>Spirochaetia</taxon>
        <taxon>Leptospirales</taxon>
        <taxon>Leptospiraceae</taxon>
        <taxon>Leptospira</taxon>
    </lineage>
</organism>
<evidence type="ECO:0000256" key="4">
    <source>
        <dbReference type="ARBA" id="ARBA00022989"/>
    </source>
</evidence>
<reference evidence="10 11" key="2">
    <citation type="journal article" date="2014" name="Emerg. Microbes Infect.">
        <title>Potential impact on kidney infection: a whole-genome analysis of Leptospira santarosai serovar Shermani.</title>
        <authorList>
            <person name="Chou L.F."/>
            <person name="Chen T.W."/>
            <person name="Ko Y.C."/>
            <person name="Pan M.J."/>
            <person name="Tian Y.C."/>
            <person name="Chiu C.H."/>
            <person name="Tang P."/>
            <person name="Hung C.C."/>
            <person name="Yang C.W."/>
        </authorList>
    </citation>
    <scope>NUCLEOTIDE SEQUENCE</scope>
    <source>
        <strain evidence="10 11">LT 821</strain>
    </source>
</reference>
<name>A0A097ES31_9LEPT</name>
<dbReference type="InterPro" id="IPR050794">
    <property type="entry name" value="CPA2_transporter"/>
</dbReference>
<dbReference type="Gene3D" id="1.20.1530.20">
    <property type="match status" value="1"/>
</dbReference>
<proteinExistence type="predicted"/>
<dbReference type="RefSeq" id="WP_004472969.1">
    <property type="nucleotide sequence ID" value="NZ_CP006694.1"/>
</dbReference>
<gene>
    <name evidence="10" type="ORF">LSS_21495</name>
</gene>
<feature type="region of interest" description="Disordered" evidence="7">
    <location>
        <begin position="37"/>
        <end position="58"/>
    </location>
</feature>
<evidence type="ECO:0000313" key="10">
    <source>
        <dbReference type="EMBL" id="AIT10738.1"/>
    </source>
</evidence>
<dbReference type="InterPro" id="IPR006153">
    <property type="entry name" value="Cation/H_exchanger_TM"/>
</dbReference>
<accession>A0A097ES31</accession>
<evidence type="ECO:0000259" key="9">
    <source>
        <dbReference type="Pfam" id="PF00999"/>
    </source>
</evidence>
<feature type="transmembrane region" description="Helical" evidence="8">
    <location>
        <begin position="245"/>
        <end position="267"/>
    </location>
</feature>
<evidence type="ECO:0000256" key="5">
    <source>
        <dbReference type="ARBA" id="ARBA00023065"/>
    </source>
</evidence>